<comment type="caution">
    <text evidence="2">The sequence shown here is derived from an EMBL/GenBank/DDBJ whole genome shotgun (WGS) entry which is preliminary data.</text>
</comment>
<proteinExistence type="predicted"/>
<dbReference type="Pfam" id="PF01522">
    <property type="entry name" value="Polysacc_deac_1"/>
    <property type="match status" value="1"/>
</dbReference>
<protein>
    <submittedName>
        <fullName evidence="2">Delta-lactam-biosynthetic de-N-acetylase</fullName>
    </submittedName>
</protein>
<gene>
    <name evidence="2" type="primary">pdaA</name>
    <name evidence="2" type="ORF">H9648_14935</name>
</gene>
<dbReference type="SUPFAM" id="SSF88713">
    <property type="entry name" value="Glycoside hydrolase/deacetylase"/>
    <property type="match status" value="1"/>
</dbReference>
<dbReference type="NCBIfam" id="TIGR02884">
    <property type="entry name" value="spore_pdaA"/>
    <property type="match status" value="1"/>
</dbReference>
<dbReference type="PROSITE" id="PS51677">
    <property type="entry name" value="NODB"/>
    <property type="match status" value="1"/>
</dbReference>
<feature type="domain" description="NodB homology" evidence="1">
    <location>
        <begin position="71"/>
        <end position="252"/>
    </location>
</feature>
<dbReference type="Proteomes" id="UP000603641">
    <property type="component" value="Unassembled WGS sequence"/>
</dbReference>
<keyword evidence="3" id="KW-1185">Reference proteome</keyword>
<name>A0ABR8SPD3_9BACL</name>
<evidence type="ECO:0000259" key="1">
    <source>
        <dbReference type="PROSITE" id="PS51677"/>
    </source>
</evidence>
<dbReference type="Gene3D" id="3.20.20.370">
    <property type="entry name" value="Glycoside hydrolase/deacetylase"/>
    <property type="match status" value="1"/>
</dbReference>
<dbReference type="EMBL" id="JACSQM010000006">
    <property type="protein sequence ID" value="MBD7965356.1"/>
    <property type="molecule type" value="Genomic_DNA"/>
</dbReference>
<dbReference type="InterPro" id="IPR050248">
    <property type="entry name" value="Polysacc_deacetylase_ArnD"/>
</dbReference>
<dbReference type="InterPro" id="IPR002509">
    <property type="entry name" value="NODB_dom"/>
</dbReference>
<evidence type="ECO:0000313" key="3">
    <source>
        <dbReference type="Proteomes" id="UP000603641"/>
    </source>
</evidence>
<organism evidence="2 3">
    <name type="scientific">Fictibacillus norfolkensis</name>
    <dbReference type="NCBI Taxonomy" id="2762233"/>
    <lineage>
        <taxon>Bacteria</taxon>
        <taxon>Bacillati</taxon>
        <taxon>Bacillota</taxon>
        <taxon>Bacilli</taxon>
        <taxon>Bacillales</taxon>
        <taxon>Fictibacillaceae</taxon>
        <taxon>Fictibacillus</taxon>
    </lineage>
</organism>
<sequence length="271" mass="31790">MRINRLLCLILVSIIFFTQTHVIYAQRGVSNQRLEWYFEKKGEEKPPITDARYMELVHKYDSLFIGDPAKKDIYLTFDNGYENGYTDNVLDVLKRKKVPAAFFVTGQFMKTHPHLIKRMAEEGHIVGNHSYYHPDLTQVSDARLKNELEKVKIRYTEITGKTDMNYIRPPRGVFSERTIMLAKQEGYTHVFWSLAFLDWETNKQRGWQYSYNQIMKQIHPGSIMLLHTVSKDNADALERTIEALQKRGYTFKSLDDLQLKKSVPTPLLFKS</sequence>
<evidence type="ECO:0000313" key="2">
    <source>
        <dbReference type="EMBL" id="MBD7965356.1"/>
    </source>
</evidence>
<dbReference type="InterPro" id="IPR014235">
    <property type="entry name" value="Spore_PdaA"/>
</dbReference>
<dbReference type="PANTHER" id="PTHR10587">
    <property type="entry name" value="GLYCOSYL TRANSFERASE-RELATED"/>
    <property type="match status" value="1"/>
</dbReference>
<dbReference type="PANTHER" id="PTHR10587:SF78">
    <property type="entry name" value="PEPTIDOGLYCAN-N-ACETYLMURAMIC ACID DEACETYLASE PDAA"/>
    <property type="match status" value="1"/>
</dbReference>
<dbReference type="InterPro" id="IPR011330">
    <property type="entry name" value="Glyco_hydro/deAcase_b/a-brl"/>
</dbReference>
<dbReference type="CDD" id="cd10948">
    <property type="entry name" value="CE4_BsPdaA_like"/>
    <property type="match status" value="1"/>
</dbReference>
<reference evidence="2 3" key="1">
    <citation type="submission" date="2020-08" db="EMBL/GenBank/DDBJ databases">
        <title>A Genomic Blueprint of the Chicken Gut Microbiome.</title>
        <authorList>
            <person name="Gilroy R."/>
            <person name="Ravi A."/>
            <person name="Getino M."/>
            <person name="Pursley I."/>
            <person name="Horton D.L."/>
            <person name="Alikhan N.-F."/>
            <person name="Baker D."/>
            <person name="Gharbi K."/>
            <person name="Hall N."/>
            <person name="Watson M."/>
            <person name="Adriaenssens E.M."/>
            <person name="Foster-Nyarko E."/>
            <person name="Jarju S."/>
            <person name="Secka A."/>
            <person name="Antonio M."/>
            <person name="Oren A."/>
            <person name="Chaudhuri R."/>
            <person name="La Ragione R.M."/>
            <person name="Hildebrand F."/>
            <person name="Pallen M.J."/>
        </authorList>
    </citation>
    <scope>NUCLEOTIDE SEQUENCE [LARGE SCALE GENOMIC DNA]</scope>
    <source>
        <strain evidence="2 3">Sa2CUA10</strain>
    </source>
</reference>
<accession>A0ABR8SPD3</accession>